<name>A0ABP8SRQ3_9ACTN</name>
<comment type="similarity">
    <text evidence="1 6">Belongs to the sigma-70 factor family. ECF subfamily.</text>
</comment>
<dbReference type="InterPro" id="IPR036388">
    <property type="entry name" value="WH-like_DNA-bd_sf"/>
</dbReference>
<dbReference type="InterPro" id="IPR013325">
    <property type="entry name" value="RNA_pol_sigma_r2"/>
</dbReference>
<protein>
    <recommendedName>
        <fullName evidence="6">RNA polymerase sigma factor</fullName>
    </recommendedName>
</protein>
<sequence length="178" mass="19529">MDPQEQIRQVYAASAARLVAQAYAMTGDYAEAQDVVQEAFVRALARPGQLRQVDNPEAWLRTVALNVARSRFRRRSLLHRIARSGRLHPAEQSTPGLSPDHVALVAALQKLPRPARETVVLHHLADLPVTEVAVAMGCSVEAVKTRLVRARRALAGHLAETEPGGPVHTLVEREARHA</sequence>
<dbReference type="Pfam" id="PF08281">
    <property type="entry name" value="Sigma70_r4_2"/>
    <property type="match status" value="1"/>
</dbReference>
<dbReference type="InterPro" id="IPR013324">
    <property type="entry name" value="RNA_pol_sigma_r3/r4-like"/>
</dbReference>
<dbReference type="SUPFAM" id="SSF88946">
    <property type="entry name" value="Sigma2 domain of RNA polymerase sigma factors"/>
    <property type="match status" value="1"/>
</dbReference>
<dbReference type="CDD" id="cd06171">
    <property type="entry name" value="Sigma70_r4"/>
    <property type="match status" value="1"/>
</dbReference>
<evidence type="ECO:0000256" key="4">
    <source>
        <dbReference type="ARBA" id="ARBA00023125"/>
    </source>
</evidence>
<evidence type="ECO:0000256" key="3">
    <source>
        <dbReference type="ARBA" id="ARBA00023082"/>
    </source>
</evidence>
<dbReference type="PANTHER" id="PTHR43133:SF50">
    <property type="entry name" value="ECF RNA POLYMERASE SIGMA FACTOR SIGM"/>
    <property type="match status" value="1"/>
</dbReference>
<keyword evidence="4 6" id="KW-0238">DNA-binding</keyword>
<dbReference type="InterPro" id="IPR039425">
    <property type="entry name" value="RNA_pol_sigma-70-like"/>
</dbReference>
<evidence type="ECO:0000256" key="6">
    <source>
        <dbReference type="RuleBase" id="RU000716"/>
    </source>
</evidence>
<dbReference type="SUPFAM" id="SSF88659">
    <property type="entry name" value="Sigma3 and sigma4 domains of RNA polymerase sigma factors"/>
    <property type="match status" value="1"/>
</dbReference>
<evidence type="ECO:0000313" key="9">
    <source>
        <dbReference type="EMBL" id="GAA4574510.1"/>
    </source>
</evidence>
<dbReference type="PANTHER" id="PTHR43133">
    <property type="entry name" value="RNA POLYMERASE ECF-TYPE SIGMA FACTO"/>
    <property type="match status" value="1"/>
</dbReference>
<evidence type="ECO:0000259" key="8">
    <source>
        <dbReference type="Pfam" id="PF08281"/>
    </source>
</evidence>
<evidence type="ECO:0000313" key="10">
    <source>
        <dbReference type="Proteomes" id="UP001500307"/>
    </source>
</evidence>
<keyword evidence="3 6" id="KW-0731">Sigma factor</keyword>
<dbReference type="Proteomes" id="UP001500307">
    <property type="component" value="Unassembled WGS sequence"/>
</dbReference>
<reference evidence="10" key="1">
    <citation type="journal article" date="2019" name="Int. J. Syst. Evol. Microbiol.">
        <title>The Global Catalogue of Microorganisms (GCM) 10K type strain sequencing project: providing services to taxonomists for standard genome sequencing and annotation.</title>
        <authorList>
            <consortium name="The Broad Institute Genomics Platform"/>
            <consortium name="The Broad Institute Genome Sequencing Center for Infectious Disease"/>
            <person name="Wu L."/>
            <person name="Ma J."/>
        </authorList>
    </citation>
    <scope>NUCLEOTIDE SEQUENCE [LARGE SCALE GENOMIC DNA]</scope>
    <source>
        <strain evidence="10">JCM 3175</strain>
    </source>
</reference>
<dbReference type="InterPro" id="IPR007627">
    <property type="entry name" value="RNA_pol_sigma70_r2"/>
</dbReference>
<comment type="caution">
    <text evidence="9">The sequence shown here is derived from an EMBL/GenBank/DDBJ whole genome shotgun (WGS) entry which is preliminary data.</text>
</comment>
<dbReference type="RefSeq" id="WP_307812954.1">
    <property type="nucleotide sequence ID" value="NZ_BAABGU010000024.1"/>
</dbReference>
<keyword evidence="10" id="KW-1185">Reference proteome</keyword>
<dbReference type="PROSITE" id="PS01063">
    <property type="entry name" value="SIGMA70_ECF"/>
    <property type="match status" value="1"/>
</dbReference>
<proteinExistence type="inferred from homology"/>
<dbReference type="Gene3D" id="1.10.1740.10">
    <property type="match status" value="1"/>
</dbReference>
<dbReference type="Pfam" id="PF04542">
    <property type="entry name" value="Sigma70_r2"/>
    <property type="match status" value="1"/>
</dbReference>
<keyword evidence="5 6" id="KW-0804">Transcription</keyword>
<evidence type="ECO:0000256" key="5">
    <source>
        <dbReference type="ARBA" id="ARBA00023163"/>
    </source>
</evidence>
<evidence type="ECO:0000256" key="2">
    <source>
        <dbReference type="ARBA" id="ARBA00023015"/>
    </source>
</evidence>
<dbReference type="InterPro" id="IPR013249">
    <property type="entry name" value="RNA_pol_sigma70_r4_t2"/>
</dbReference>
<gene>
    <name evidence="9" type="ORF">GCM10023176_41660</name>
</gene>
<feature type="domain" description="RNA polymerase sigma-70 region 2" evidence="7">
    <location>
        <begin position="12"/>
        <end position="76"/>
    </location>
</feature>
<accession>A0ABP8SRQ3</accession>
<evidence type="ECO:0000259" key="7">
    <source>
        <dbReference type="Pfam" id="PF04542"/>
    </source>
</evidence>
<organism evidence="9 10">
    <name type="scientific">Micromonospora coerulea</name>
    <dbReference type="NCBI Taxonomy" id="47856"/>
    <lineage>
        <taxon>Bacteria</taxon>
        <taxon>Bacillati</taxon>
        <taxon>Actinomycetota</taxon>
        <taxon>Actinomycetes</taxon>
        <taxon>Micromonosporales</taxon>
        <taxon>Micromonosporaceae</taxon>
        <taxon>Micromonospora</taxon>
    </lineage>
</organism>
<keyword evidence="2 6" id="KW-0805">Transcription regulation</keyword>
<feature type="domain" description="RNA polymerase sigma factor 70 region 4 type 2" evidence="8">
    <location>
        <begin position="102"/>
        <end position="154"/>
    </location>
</feature>
<dbReference type="Gene3D" id="1.10.10.10">
    <property type="entry name" value="Winged helix-like DNA-binding domain superfamily/Winged helix DNA-binding domain"/>
    <property type="match status" value="1"/>
</dbReference>
<dbReference type="EMBL" id="BAABGU010000024">
    <property type="protein sequence ID" value="GAA4574510.1"/>
    <property type="molecule type" value="Genomic_DNA"/>
</dbReference>
<dbReference type="NCBIfam" id="TIGR02937">
    <property type="entry name" value="sigma70-ECF"/>
    <property type="match status" value="1"/>
</dbReference>
<dbReference type="InterPro" id="IPR000838">
    <property type="entry name" value="RNA_pol_sigma70_ECF_CS"/>
</dbReference>
<evidence type="ECO:0000256" key="1">
    <source>
        <dbReference type="ARBA" id="ARBA00010641"/>
    </source>
</evidence>
<dbReference type="InterPro" id="IPR014284">
    <property type="entry name" value="RNA_pol_sigma-70_dom"/>
</dbReference>